<evidence type="ECO:0008006" key="3">
    <source>
        <dbReference type="Google" id="ProtNLM"/>
    </source>
</evidence>
<organism evidence="1 2">
    <name type="scientific">Nitrospira tepida</name>
    <dbReference type="NCBI Taxonomy" id="2973512"/>
    <lineage>
        <taxon>Bacteria</taxon>
        <taxon>Pseudomonadati</taxon>
        <taxon>Nitrospirota</taxon>
        <taxon>Nitrospiria</taxon>
        <taxon>Nitrospirales</taxon>
        <taxon>Nitrospiraceae</taxon>
        <taxon>Nitrospira</taxon>
    </lineage>
</organism>
<dbReference type="SUPFAM" id="SSF55486">
    <property type="entry name" value="Metalloproteases ('zincins'), catalytic domain"/>
    <property type="match status" value="1"/>
</dbReference>
<dbReference type="RefSeq" id="WP_289268577.1">
    <property type="nucleotide sequence ID" value="NZ_OX365700.1"/>
</dbReference>
<dbReference type="Proteomes" id="UP001179121">
    <property type="component" value="Chromosome"/>
</dbReference>
<gene>
    <name evidence="1" type="ORF">DNFV4_02235</name>
</gene>
<reference evidence="1" key="1">
    <citation type="submission" date="2022-10" db="EMBL/GenBank/DDBJ databases">
        <authorList>
            <person name="Koch H."/>
        </authorList>
    </citation>
    <scope>NUCLEOTIDE SEQUENCE</scope>
    <source>
        <strain evidence="1">DNF</strain>
    </source>
</reference>
<keyword evidence="2" id="KW-1185">Reference proteome</keyword>
<accession>A0AA86T4C8</accession>
<dbReference type="EMBL" id="OX365700">
    <property type="protein sequence ID" value="CAI4031815.1"/>
    <property type="molecule type" value="Genomic_DNA"/>
</dbReference>
<dbReference type="KEGG" id="nti:DNFV4_02235"/>
<sequence length="390" mass="40853">MSGGGTSTFFGQTEIRDLGTATLPANASLAFQVPVDSTTFMLVADGGRAPDIDIAPIVDPLGATWITASFNDLDPIGRTTLQAAGQSVAAGLFPHSTTYSVPLGTYQFSVLNFGSATQSAKVYALLNRRQNLSAGSLIVNVHFCGLNDLNAGNAMANPSFGVLLSEFSRILLQAGIQVQVAGTYDCPASDQTRLAVIDDVDGNQNGLPDELEDLFSQSGNVTTRGLSIFFVQQIDDNDGDASIFIAGIAGGIPGPGPIVGTVQSGVAVAIASNRIGLLSTEALLRRGRTMAHEVGHYLGLFHTTEQCGADATQCEGFTIPIAAFNVDPIPDTPECPTSFDTDGDGQVTADECLAADGLNLMFWTQPSPPQVRNRLTAGQVFVLQRNPLVQ</sequence>
<dbReference type="Gene3D" id="3.40.390.10">
    <property type="entry name" value="Collagenase (Catalytic Domain)"/>
    <property type="match status" value="1"/>
</dbReference>
<proteinExistence type="predicted"/>
<dbReference type="InterPro" id="IPR024079">
    <property type="entry name" value="MetalloPept_cat_dom_sf"/>
</dbReference>
<dbReference type="GO" id="GO:0008237">
    <property type="term" value="F:metallopeptidase activity"/>
    <property type="evidence" value="ECO:0007669"/>
    <property type="project" value="InterPro"/>
</dbReference>
<dbReference type="AlphaFoldDB" id="A0AA86T4C8"/>
<name>A0AA86T4C8_9BACT</name>
<evidence type="ECO:0000313" key="1">
    <source>
        <dbReference type="EMBL" id="CAI4031815.1"/>
    </source>
</evidence>
<evidence type="ECO:0000313" key="2">
    <source>
        <dbReference type="Proteomes" id="UP001179121"/>
    </source>
</evidence>
<protein>
    <recommendedName>
        <fullName evidence="3">Peptidase M43 pregnancy-associated plasma-A domain-containing protein</fullName>
    </recommendedName>
</protein>